<reference evidence="3" key="1">
    <citation type="submission" date="2017-07" db="EMBL/GenBank/DDBJ databases">
        <title>Taro Niue Genome Assembly and Annotation.</title>
        <authorList>
            <person name="Atibalentja N."/>
            <person name="Keating K."/>
            <person name="Fields C.J."/>
        </authorList>
    </citation>
    <scope>NUCLEOTIDE SEQUENCE</scope>
    <source>
        <strain evidence="3">Niue_2</strain>
        <tissue evidence="3">Leaf</tissue>
    </source>
</reference>
<feature type="region of interest" description="Disordered" evidence="2">
    <location>
        <begin position="769"/>
        <end position="808"/>
    </location>
</feature>
<feature type="coiled-coil region" evidence="1">
    <location>
        <begin position="166"/>
        <end position="316"/>
    </location>
</feature>
<dbReference type="EMBL" id="NMUH01006723">
    <property type="protein sequence ID" value="MQM15876.1"/>
    <property type="molecule type" value="Genomic_DNA"/>
</dbReference>
<gene>
    <name evidence="3" type="ORF">Taro_048828</name>
</gene>
<dbReference type="AlphaFoldDB" id="A0A843X964"/>
<keyword evidence="1" id="KW-0175">Coiled coil</keyword>
<feature type="region of interest" description="Disordered" evidence="2">
    <location>
        <begin position="559"/>
        <end position="603"/>
    </location>
</feature>
<evidence type="ECO:0000256" key="1">
    <source>
        <dbReference type="SAM" id="Coils"/>
    </source>
</evidence>
<dbReference type="PANTHER" id="PTHR47747">
    <property type="entry name" value="RIBONUCLEASE P PROTEIN SUBUNIT P38-LIKE PROTEIN"/>
    <property type="match status" value="1"/>
</dbReference>
<dbReference type="Proteomes" id="UP000652761">
    <property type="component" value="Unassembled WGS sequence"/>
</dbReference>
<organism evidence="3 4">
    <name type="scientific">Colocasia esculenta</name>
    <name type="common">Wild taro</name>
    <name type="synonym">Arum esculentum</name>
    <dbReference type="NCBI Taxonomy" id="4460"/>
    <lineage>
        <taxon>Eukaryota</taxon>
        <taxon>Viridiplantae</taxon>
        <taxon>Streptophyta</taxon>
        <taxon>Embryophyta</taxon>
        <taxon>Tracheophyta</taxon>
        <taxon>Spermatophyta</taxon>
        <taxon>Magnoliopsida</taxon>
        <taxon>Liliopsida</taxon>
        <taxon>Araceae</taxon>
        <taxon>Aroideae</taxon>
        <taxon>Colocasieae</taxon>
        <taxon>Colocasia</taxon>
    </lineage>
</organism>
<accession>A0A843X964</accession>
<feature type="coiled-coil region" evidence="1">
    <location>
        <begin position="74"/>
        <end position="111"/>
    </location>
</feature>
<sequence>MEEDVGFPPAGEKNVLAAAAAANSLCPMYFGASCAFMALHLLSKSSGPDLDSARRSHLGEALLQGSARLLGLLVWRLQRGREALEERLTTAETEVRELKRLRAEDAKANEKVAGIFASREHCWIAEKKRLRVETQALLSRFRMLEAQKEEAMSDSKSRIEEKDRVIRTKEAALEEEIRKRTELEERLRVAEAAAEETRERARKEAQDHAAELRRHRTAFAELVSNHRQLEAEMGRALRQVEAARRDLDEAFEQKDDAISMVEKLSDDIARMRRDAEQKGKVLSALLRKSKLDVAEKQVLLKEVRTAKAREKAAELELGKLRHRNGPHAPHFVEAGSSHDRREEYSLASRGGFHHHRALLLDHLQAEGIKNGELTTPERGSTIAGSDSLDQCSIKDSEELDIRELQDWVRSEIEKCTHILQQRHYAEVEAFTEQMRLKDEKLDAFRWRALSMELESKRLHAHVEGLDRDLSRYREECIKLEALLQEKEQDLKSLREELGLQMRQCPVSSPSPSGVPPFDSQALWSEVRIVERDAGERWPELEAGSGESVPLVLESLIQEGGGRKADGGAEQTLSESEHDEDSGGWEEPDPATASSAPASAPCTDQQEIQAVQCIEDCKRGERASEHPEQGMVLETSQAPPKAAEEERDVSVDPSHAQLSPIKPGVPDVINKAQASGQPASCSSRGSPWKVDLHALGISYKIKRLKQQLLVLEKLAGHQEPDEKAPAEHERQTKTLLQVISLLDKQVKRYESLEEKADELCKRMVRTLPSSAHQNIRFHRSNKPSNRAKNLKQESKREDRSPSVGRSKDQTEALEGFLEEAFQLQRHIVATGQKLVGVESQLADSAVDEGGHPPAFDAGQFAKVARTLFREIQRGFEVRVARMIGSLEGTLAREGILHISS</sequence>
<feature type="coiled-coil region" evidence="1">
    <location>
        <begin position="462"/>
        <end position="503"/>
    </location>
</feature>
<feature type="compositionally biased region" description="Low complexity" evidence="2">
    <location>
        <begin position="589"/>
        <end position="600"/>
    </location>
</feature>
<feature type="compositionally biased region" description="Acidic residues" evidence="2">
    <location>
        <begin position="576"/>
        <end position="588"/>
    </location>
</feature>
<feature type="compositionally biased region" description="Basic and acidic residues" evidence="2">
    <location>
        <begin position="618"/>
        <end position="627"/>
    </location>
</feature>
<protein>
    <submittedName>
        <fullName evidence="3">Uncharacterized protein</fullName>
    </submittedName>
</protein>
<dbReference type="OrthoDB" id="1735671at2759"/>
<proteinExistence type="predicted"/>
<feature type="compositionally biased region" description="Basic and acidic residues" evidence="2">
    <location>
        <begin position="789"/>
        <end position="808"/>
    </location>
</feature>
<dbReference type="PANTHER" id="PTHR47747:SF2">
    <property type="entry name" value="RIBONUCLEASE P PROTEIN SUBUNIT P38-LIKE PROTEIN"/>
    <property type="match status" value="1"/>
</dbReference>
<name>A0A843X964_COLES</name>
<evidence type="ECO:0000256" key="2">
    <source>
        <dbReference type="SAM" id="MobiDB-lite"/>
    </source>
</evidence>
<evidence type="ECO:0000313" key="3">
    <source>
        <dbReference type="EMBL" id="MQM15876.1"/>
    </source>
</evidence>
<comment type="caution">
    <text evidence="3">The sequence shown here is derived from an EMBL/GenBank/DDBJ whole genome shotgun (WGS) entry which is preliminary data.</text>
</comment>
<evidence type="ECO:0000313" key="4">
    <source>
        <dbReference type="Proteomes" id="UP000652761"/>
    </source>
</evidence>
<keyword evidence="4" id="KW-1185">Reference proteome</keyword>
<feature type="region of interest" description="Disordered" evidence="2">
    <location>
        <begin position="618"/>
        <end position="661"/>
    </location>
</feature>